<dbReference type="KEGG" id="cja:CJA_0369"/>
<keyword evidence="2" id="KW-1185">Reference proteome</keyword>
<evidence type="ECO:0000313" key="2">
    <source>
        <dbReference type="Proteomes" id="UP000001036"/>
    </source>
</evidence>
<gene>
    <name evidence="1" type="ordered locus">CJA_0369</name>
</gene>
<dbReference type="SUPFAM" id="SSF48452">
    <property type="entry name" value="TPR-like"/>
    <property type="match status" value="1"/>
</dbReference>
<protein>
    <submittedName>
        <fullName evidence="1">Uncharacterized protein</fullName>
    </submittedName>
</protein>
<proteinExistence type="predicted"/>
<accession>B3PI30</accession>
<dbReference type="Proteomes" id="UP000001036">
    <property type="component" value="Chromosome"/>
</dbReference>
<organism evidence="1 2">
    <name type="scientific">Cellvibrio japonicus (strain Ueda107)</name>
    <name type="common">Pseudomonas fluorescens subsp. cellulosa</name>
    <dbReference type="NCBI Taxonomy" id="498211"/>
    <lineage>
        <taxon>Bacteria</taxon>
        <taxon>Pseudomonadati</taxon>
        <taxon>Pseudomonadota</taxon>
        <taxon>Gammaproteobacteria</taxon>
        <taxon>Cellvibrionales</taxon>
        <taxon>Cellvibrionaceae</taxon>
        <taxon>Cellvibrio</taxon>
    </lineage>
</organism>
<dbReference type="eggNOG" id="ENOG5033G3E">
    <property type="taxonomic scope" value="Bacteria"/>
</dbReference>
<dbReference type="STRING" id="498211.CJA_0369"/>
<dbReference type="HOGENOM" id="CLU_1728076_0_0_6"/>
<dbReference type="InterPro" id="IPR011990">
    <property type="entry name" value="TPR-like_helical_dom_sf"/>
</dbReference>
<evidence type="ECO:0000313" key="1">
    <source>
        <dbReference type="EMBL" id="ACE83292.1"/>
    </source>
</evidence>
<reference evidence="1 2" key="1">
    <citation type="journal article" date="2008" name="J. Bacteriol.">
        <title>Insights into plant cell wall degradation from the genome sequence of the soil bacterium Cellvibrio japonicus.</title>
        <authorList>
            <person name="Deboy R.T."/>
            <person name="Mongodin E.F."/>
            <person name="Fouts D.E."/>
            <person name="Tailford L.E."/>
            <person name="Khouri H."/>
            <person name="Emerson J.B."/>
            <person name="Mohamoud Y."/>
            <person name="Watkins K."/>
            <person name="Henrissat B."/>
            <person name="Gilbert H.J."/>
            <person name="Nelson K.E."/>
        </authorList>
    </citation>
    <scope>NUCLEOTIDE SEQUENCE [LARGE SCALE GENOMIC DNA]</scope>
    <source>
        <strain evidence="1 2">Ueda107</strain>
    </source>
</reference>
<name>B3PI30_CELJU</name>
<dbReference type="EMBL" id="CP000934">
    <property type="protein sequence ID" value="ACE83292.1"/>
    <property type="molecule type" value="Genomic_DNA"/>
</dbReference>
<dbReference type="Gene3D" id="1.25.40.10">
    <property type="entry name" value="Tetratricopeptide repeat domain"/>
    <property type="match status" value="1"/>
</dbReference>
<dbReference type="AlphaFoldDB" id="B3PI30"/>
<sequence length="159" mass="17437">MNHCDWNEPSMMLPRLLPLILVALVTGCTSVVHEPAPTRDTQVYPQPDIQQPGPDPAVVVPTPKPEPVAPAINPAVESLLRQARTQYQSQNYQGAIATAERGLRIDRRSADLYLVLAQSYVQLALPQKAKMFVQQGLRYAQQGSDAAVGLMRVQEVVGN</sequence>